<dbReference type="InterPro" id="IPR002822">
    <property type="entry name" value="Ni_insertion"/>
</dbReference>
<protein>
    <recommendedName>
        <fullName evidence="2">Putative nickel insertion protein</fullName>
    </recommendedName>
</protein>
<dbReference type="STRING" id="1434107.MSBR3_2079"/>
<dbReference type="Gene3D" id="3.30.70.1380">
    <property type="entry name" value="Transcriptional regulatory protein pf0864 domain like"/>
    <property type="match status" value="1"/>
</dbReference>
<sequence>MKALVFNPFSGAAGDMILGCTLDLGADRKMVKELIEASVDVSVDIREVVKKGIKALDVRINVPEKEPVRKYPEILDMVKAAKLPPNVEASALDIFSRMAEAEASVHGQPDLEKLHFHEVGQSDALADIIGSSAAIHSLNCESIYCTPINVGSGTIKCAHGILPVPAPATLELLRKGKFYFRGGIEQKELLTPTGAAILSHFARPLEAFPQGRVISIGYGAGDSELSGPNVLQGMLCELDSCLIPDIIEVLETNADDVSGEVLGNLFEELLTMGARDVAILPATMKKGRPAHVIKVIAKPEDTAKLARKIIIETGSLGVRVIPTRHRLMAARRIELVQFEIEGQIYESAVKIARDSEGILLNISAEFEDCKKIAKKSGIPVKEVMRKAEEAARKTFS</sequence>
<dbReference type="PANTHER" id="PTHR36566">
    <property type="entry name" value="NICKEL INSERTION PROTEIN-RELATED"/>
    <property type="match status" value="1"/>
</dbReference>
<reference evidence="3" key="1">
    <citation type="submission" date="2014-07" db="EMBL/GenBank/DDBJ databases">
        <title>Methanogenic archaea and the global carbon cycle.</title>
        <authorList>
            <person name="Henriksen J.R."/>
            <person name="Luke J."/>
            <person name="Reinhart S."/>
            <person name="Benedict M.N."/>
            <person name="Youngblut N.D."/>
            <person name="Metcalf M.E."/>
            <person name="Whitaker R.J."/>
            <person name="Metcalf W.W."/>
        </authorList>
    </citation>
    <scope>NUCLEOTIDE SEQUENCE [LARGE SCALE GENOMIC DNA]</scope>
    <source>
        <strain evidence="3">3</strain>
    </source>
</reference>
<dbReference type="Pfam" id="PF01969">
    <property type="entry name" value="Ni_insertion"/>
    <property type="match status" value="1"/>
</dbReference>
<dbReference type="OrthoDB" id="10691at2157"/>
<dbReference type="HAMAP" id="MF_01074">
    <property type="entry name" value="LarC"/>
    <property type="match status" value="1"/>
</dbReference>
<evidence type="ECO:0000313" key="4">
    <source>
        <dbReference type="Proteomes" id="UP000033066"/>
    </source>
</evidence>
<keyword evidence="2" id="KW-0456">Lyase</keyword>
<evidence type="ECO:0000256" key="2">
    <source>
        <dbReference type="HAMAP-Rule" id="MF_01074"/>
    </source>
</evidence>
<dbReference type="RefSeq" id="WP_048108190.1">
    <property type="nucleotide sequence ID" value="NZ_CP009517.1"/>
</dbReference>
<dbReference type="NCBIfam" id="TIGR00299">
    <property type="entry name" value="nickel pincer cofactor biosynthesis protein LarC"/>
    <property type="match status" value="1"/>
</dbReference>
<keyword evidence="1 2" id="KW-0533">Nickel</keyword>
<evidence type="ECO:0000313" key="3">
    <source>
        <dbReference type="EMBL" id="AKB82657.1"/>
    </source>
</evidence>
<name>A0A0E3SMG5_METBA</name>
<comment type="similarity">
    <text evidence="2">Belongs to the LarC family.</text>
</comment>
<dbReference type="PANTHER" id="PTHR36566:SF1">
    <property type="entry name" value="PYRIDINIUM-3,5-BISTHIOCARBOXYLIC ACID MONONUCLEOTIDE NICKEL INSERTION PROTEIN"/>
    <property type="match status" value="1"/>
</dbReference>
<dbReference type="Proteomes" id="UP000033066">
    <property type="component" value="Chromosome"/>
</dbReference>
<organism evidence="3 4">
    <name type="scientific">Methanosarcina barkeri 3</name>
    <dbReference type="NCBI Taxonomy" id="1434107"/>
    <lineage>
        <taxon>Archaea</taxon>
        <taxon>Methanobacteriati</taxon>
        <taxon>Methanobacteriota</taxon>
        <taxon>Stenosarchaea group</taxon>
        <taxon>Methanomicrobia</taxon>
        <taxon>Methanosarcinales</taxon>
        <taxon>Methanosarcinaceae</taxon>
        <taxon>Methanosarcina</taxon>
    </lineage>
</organism>
<dbReference type="KEGG" id="mbak:MSBR3_2079"/>
<dbReference type="GO" id="GO:0016829">
    <property type="term" value="F:lyase activity"/>
    <property type="evidence" value="ECO:0007669"/>
    <property type="project" value="UniProtKB-UniRule"/>
</dbReference>
<dbReference type="GeneID" id="24789651"/>
<evidence type="ECO:0000256" key="1">
    <source>
        <dbReference type="ARBA" id="ARBA00022596"/>
    </source>
</evidence>
<proteinExistence type="inferred from homology"/>
<accession>A0A0E3SMG5</accession>
<dbReference type="AlphaFoldDB" id="A0A0E3SMG5"/>
<dbReference type="Gene3D" id="3.10.20.300">
    <property type="entry name" value="mk0293 like domain"/>
    <property type="match status" value="1"/>
</dbReference>
<gene>
    <name evidence="3" type="ORF">MSBR3_2079</name>
</gene>
<dbReference type="HOGENOM" id="CLU_028523_2_1_2"/>
<dbReference type="EMBL" id="CP009517">
    <property type="protein sequence ID" value="AKB82657.1"/>
    <property type="molecule type" value="Genomic_DNA"/>
</dbReference>
<dbReference type="GO" id="GO:0016151">
    <property type="term" value="F:nickel cation binding"/>
    <property type="evidence" value="ECO:0007669"/>
    <property type="project" value="UniProtKB-UniRule"/>
</dbReference>
<keyword evidence="4" id="KW-1185">Reference proteome</keyword>
<dbReference type="PATRIC" id="fig|1434107.4.peg.2657"/>